<proteinExistence type="predicted"/>
<accession>A0A382YJA9</accession>
<dbReference type="EMBL" id="UINC01176302">
    <property type="protein sequence ID" value="SVD83367.1"/>
    <property type="molecule type" value="Genomic_DNA"/>
</dbReference>
<gene>
    <name evidence="1" type="ORF">METZ01_LOCUS436221</name>
</gene>
<evidence type="ECO:0000313" key="1">
    <source>
        <dbReference type="EMBL" id="SVD83367.1"/>
    </source>
</evidence>
<protein>
    <submittedName>
        <fullName evidence="1">Uncharacterized protein</fullName>
    </submittedName>
</protein>
<dbReference type="AlphaFoldDB" id="A0A382YJA9"/>
<organism evidence="1">
    <name type="scientific">marine metagenome</name>
    <dbReference type="NCBI Taxonomy" id="408172"/>
    <lineage>
        <taxon>unclassified sequences</taxon>
        <taxon>metagenomes</taxon>
        <taxon>ecological metagenomes</taxon>
    </lineage>
</organism>
<feature type="non-terminal residue" evidence="1">
    <location>
        <position position="1"/>
    </location>
</feature>
<reference evidence="1" key="1">
    <citation type="submission" date="2018-05" db="EMBL/GenBank/DDBJ databases">
        <authorList>
            <person name="Lanie J.A."/>
            <person name="Ng W.-L."/>
            <person name="Kazmierczak K.M."/>
            <person name="Andrzejewski T.M."/>
            <person name="Davidsen T.M."/>
            <person name="Wayne K.J."/>
            <person name="Tettelin H."/>
            <person name="Glass J.I."/>
            <person name="Rusch D."/>
            <person name="Podicherti R."/>
            <person name="Tsui H.-C.T."/>
            <person name="Winkler M.E."/>
        </authorList>
    </citation>
    <scope>NUCLEOTIDE SEQUENCE</scope>
</reference>
<sequence length="27" mass="2948">GIFSSGLAGALWRRGPVCRPSLRGRDY</sequence>
<feature type="non-terminal residue" evidence="1">
    <location>
        <position position="27"/>
    </location>
</feature>
<name>A0A382YJA9_9ZZZZ</name>